<dbReference type="Gene3D" id="1.20.5.1930">
    <property type="match status" value="1"/>
</dbReference>
<dbReference type="OrthoDB" id="3217947at2"/>
<keyword evidence="3" id="KW-0597">Phosphoprotein</keyword>
<evidence type="ECO:0000256" key="4">
    <source>
        <dbReference type="ARBA" id="ARBA00022679"/>
    </source>
</evidence>
<evidence type="ECO:0000256" key="8">
    <source>
        <dbReference type="ARBA" id="ARBA00023012"/>
    </source>
</evidence>
<feature type="transmembrane region" description="Helical" evidence="9">
    <location>
        <begin position="56"/>
        <end position="78"/>
    </location>
</feature>
<sequence length="416" mass="44416">MSRAPDAWSAVRGHPWRLLTSAWPWRSLAYLATSAPIGLATLVVLATTLLLGAATVVVVVGVAVLAGIPLLTGLLGVLERRRLALVRPRPATGTSLGERLRAGRRVPVSWAEVGYAVLLSGLLWPVDALVLIVLLSLPAVLLLAPWLRTTDEMNVFGWHLDTALDGVLGFAAGVLALVLAAYLITLLAAAQGALARLLLDPQEARLAAAVAELRRSRIDLVDAFETERRRIERDLHDGAQQRLVALTMTLGRAELEVPEGEGQTLVRAARRQAELALEELRGTVRGIHPRVLVDHGLAAAVHELADRSSVPVTVDITLPDRLPAPVEAAAYFVVSEALTNVSRHSRARRAEVHAWQRDGRLVVTVVDDGVGGADETAGSGLVGLRIRLDALGGRLQVHSPDGGPTEVRMECPCLVG</sequence>
<dbReference type="InterPro" id="IPR036890">
    <property type="entry name" value="HATPase_C_sf"/>
</dbReference>
<dbReference type="InterPro" id="IPR025828">
    <property type="entry name" value="Put_sensor_dom"/>
</dbReference>
<dbReference type="CDD" id="cd16917">
    <property type="entry name" value="HATPase_UhpB-NarQ-NarX-like"/>
    <property type="match status" value="1"/>
</dbReference>
<dbReference type="InterPro" id="IPR011712">
    <property type="entry name" value="Sig_transdc_His_kin_sub3_dim/P"/>
</dbReference>
<dbReference type="InterPro" id="IPR050482">
    <property type="entry name" value="Sensor_HK_TwoCompSys"/>
</dbReference>
<dbReference type="RefSeq" id="WP_109694301.1">
    <property type="nucleotide sequence ID" value="NZ_QGDD01000005.1"/>
</dbReference>
<protein>
    <recommendedName>
        <fullName evidence="2">histidine kinase</fullName>
        <ecNumber evidence="2">2.7.13.3</ecNumber>
    </recommendedName>
</protein>
<evidence type="ECO:0000256" key="9">
    <source>
        <dbReference type="SAM" id="Phobius"/>
    </source>
</evidence>
<evidence type="ECO:0000256" key="2">
    <source>
        <dbReference type="ARBA" id="ARBA00012438"/>
    </source>
</evidence>
<evidence type="ECO:0000256" key="1">
    <source>
        <dbReference type="ARBA" id="ARBA00000085"/>
    </source>
</evidence>
<keyword evidence="9" id="KW-0812">Transmembrane</keyword>
<feature type="domain" description="Putative sensor" evidence="12">
    <location>
        <begin position="30"/>
        <end position="199"/>
    </location>
</feature>
<keyword evidence="9" id="KW-1133">Transmembrane helix</keyword>
<reference evidence="13 14" key="1">
    <citation type="submission" date="2018-05" db="EMBL/GenBank/DDBJ databases">
        <title>Nocardioides silvaticus genome.</title>
        <authorList>
            <person name="Li C."/>
            <person name="Wang G."/>
        </authorList>
    </citation>
    <scope>NUCLEOTIDE SEQUENCE [LARGE SCALE GENOMIC DNA]</scope>
    <source>
        <strain evidence="13 14">CCTCC AB 2018079</strain>
    </source>
</reference>
<keyword evidence="5" id="KW-0547">Nucleotide-binding</keyword>
<dbReference type="PANTHER" id="PTHR24421">
    <property type="entry name" value="NITRATE/NITRITE SENSOR PROTEIN NARX-RELATED"/>
    <property type="match status" value="1"/>
</dbReference>
<dbReference type="Proteomes" id="UP000245507">
    <property type="component" value="Unassembled WGS sequence"/>
</dbReference>
<proteinExistence type="predicted"/>
<dbReference type="EC" id="2.7.13.3" evidence="2"/>
<evidence type="ECO:0000256" key="6">
    <source>
        <dbReference type="ARBA" id="ARBA00022777"/>
    </source>
</evidence>
<dbReference type="GO" id="GO:0005524">
    <property type="term" value="F:ATP binding"/>
    <property type="evidence" value="ECO:0007669"/>
    <property type="project" value="UniProtKB-KW"/>
</dbReference>
<keyword evidence="8" id="KW-0902">Two-component regulatory system</keyword>
<dbReference type="SUPFAM" id="SSF55874">
    <property type="entry name" value="ATPase domain of HSP90 chaperone/DNA topoisomerase II/histidine kinase"/>
    <property type="match status" value="1"/>
</dbReference>
<evidence type="ECO:0000313" key="13">
    <source>
        <dbReference type="EMBL" id="PWN02602.1"/>
    </source>
</evidence>
<gene>
    <name evidence="13" type="ORF">DJ010_12915</name>
</gene>
<comment type="catalytic activity">
    <reaction evidence="1">
        <text>ATP + protein L-histidine = ADP + protein N-phospho-L-histidine.</text>
        <dbReference type="EC" id="2.7.13.3"/>
    </reaction>
</comment>
<dbReference type="Pfam" id="PF13796">
    <property type="entry name" value="Sensor"/>
    <property type="match status" value="1"/>
</dbReference>
<comment type="caution">
    <text evidence="13">The sequence shown here is derived from an EMBL/GenBank/DDBJ whole genome shotgun (WGS) entry which is preliminary data.</text>
</comment>
<dbReference type="Gene3D" id="3.30.565.10">
    <property type="entry name" value="Histidine kinase-like ATPase, C-terminal domain"/>
    <property type="match status" value="1"/>
</dbReference>
<evidence type="ECO:0000256" key="7">
    <source>
        <dbReference type="ARBA" id="ARBA00022840"/>
    </source>
</evidence>
<evidence type="ECO:0000313" key="14">
    <source>
        <dbReference type="Proteomes" id="UP000245507"/>
    </source>
</evidence>
<evidence type="ECO:0000259" key="10">
    <source>
        <dbReference type="Pfam" id="PF02518"/>
    </source>
</evidence>
<dbReference type="EMBL" id="QGDD01000005">
    <property type="protein sequence ID" value="PWN02602.1"/>
    <property type="molecule type" value="Genomic_DNA"/>
</dbReference>
<keyword evidence="7" id="KW-0067">ATP-binding</keyword>
<dbReference type="GO" id="GO:0000155">
    <property type="term" value="F:phosphorelay sensor kinase activity"/>
    <property type="evidence" value="ECO:0007669"/>
    <property type="project" value="InterPro"/>
</dbReference>
<name>A0A316TK13_9ACTN</name>
<dbReference type="Pfam" id="PF02518">
    <property type="entry name" value="HATPase_c"/>
    <property type="match status" value="1"/>
</dbReference>
<feature type="transmembrane region" description="Helical" evidence="9">
    <location>
        <begin position="28"/>
        <end position="50"/>
    </location>
</feature>
<evidence type="ECO:0000256" key="5">
    <source>
        <dbReference type="ARBA" id="ARBA00022741"/>
    </source>
</evidence>
<evidence type="ECO:0000259" key="11">
    <source>
        <dbReference type="Pfam" id="PF07730"/>
    </source>
</evidence>
<feature type="transmembrane region" description="Helical" evidence="9">
    <location>
        <begin position="167"/>
        <end position="189"/>
    </location>
</feature>
<keyword evidence="4" id="KW-0808">Transferase</keyword>
<keyword evidence="6 13" id="KW-0418">Kinase</keyword>
<organism evidence="13 14">
    <name type="scientific">Nocardioides silvaticus</name>
    <dbReference type="NCBI Taxonomy" id="2201891"/>
    <lineage>
        <taxon>Bacteria</taxon>
        <taxon>Bacillati</taxon>
        <taxon>Actinomycetota</taxon>
        <taxon>Actinomycetes</taxon>
        <taxon>Propionibacteriales</taxon>
        <taxon>Nocardioidaceae</taxon>
        <taxon>Nocardioides</taxon>
    </lineage>
</organism>
<dbReference type="InterPro" id="IPR003594">
    <property type="entry name" value="HATPase_dom"/>
</dbReference>
<dbReference type="GO" id="GO:0046983">
    <property type="term" value="F:protein dimerization activity"/>
    <property type="evidence" value="ECO:0007669"/>
    <property type="project" value="InterPro"/>
</dbReference>
<dbReference type="PANTHER" id="PTHR24421:SF10">
    <property type="entry name" value="NITRATE_NITRITE SENSOR PROTEIN NARQ"/>
    <property type="match status" value="1"/>
</dbReference>
<evidence type="ECO:0000259" key="12">
    <source>
        <dbReference type="Pfam" id="PF13796"/>
    </source>
</evidence>
<keyword evidence="14" id="KW-1185">Reference proteome</keyword>
<feature type="domain" description="Signal transduction histidine kinase subgroup 3 dimerisation and phosphoacceptor" evidence="11">
    <location>
        <begin position="227"/>
        <end position="292"/>
    </location>
</feature>
<dbReference type="GO" id="GO:0016020">
    <property type="term" value="C:membrane"/>
    <property type="evidence" value="ECO:0007669"/>
    <property type="project" value="InterPro"/>
</dbReference>
<keyword evidence="9" id="KW-0472">Membrane</keyword>
<feature type="transmembrane region" description="Helical" evidence="9">
    <location>
        <begin position="128"/>
        <end position="147"/>
    </location>
</feature>
<feature type="domain" description="Histidine kinase/HSP90-like ATPase" evidence="10">
    <location>
        <begin position="329"/>
        <end position="412"/>
    </location>
</feature>
<dbReference type="Pfam" id="PF07730">
    <property type="entry name" value="HisKA_3"/>
    <property type="match status" value="1"/>
</dbReference>
<evidence type="ECO:0000256" key="3">
    <source>
        <dbReference type="ARBA" id="ARBA00022553"/>
    </source>
</evidence>
<accession>A0A316TK13</accession>
<dbReference type="AlphaFoldDB" id="A0A316TK13"/>